<dbReference type="Gene3D" id="3.40.50.970">
    <property type="match status" value="1"/>
</dbReference>
<comment type="caution">
    <text evidence="4">The sequence shown here is derived from an EMBL/GenBank/DDBJ whole genome shotgun (WGS) entry which is preliminary data.</text>
</comment>
<dbReference type="Proteomes" id="UP001232445">
    <property type="component" value="Unassembled WGS sequence"/>
</dbReference>
<evidence type="ECO:0000313" key="4">
    <source>
        <dbReference type="EMBL" id="MDQ0339960.1"/>
    </source>
</evidence>
<feature type="domain" description="Pyruvate/ketoisovalerate oxidoreductase catalytic" evidence="2">
    <location>
        <begin position="11"/>
        <end position="145"/>
    </location>
</feature>
<dbReference type="SUPFAM" id="SSF52518">
    <property type="entry name" value="Thiamin diphosphate-binding fold (THDP-binding)"/>
    <property type="match status" value="1"/>
</dbReference>
<evidence type="ECO:0000259" key="2">
    <source>
        <dbReference type="Pfam" id="PF01558"/>
    </source>
</evidence>
<dbReference type="InterPro" id="IPR019752">
    <property type="entry name" value="Pyrv/ketoisovalerate_OxRed_cat"/>
</dbReference>
<dbReference type="GO" id="GO:0047553">
    <property type="term" value="F:2-oxoglutarate synthase activity"/>
    <property type="evidence" value="ECO:0007669"/>
    <property type="project" value="UniProtKB-EC"/>
</dbReference>
<dbReference type="Pfam" id="PF01558">
    <property type="entry name" value="POR"/>
    <property type="match status" value="1"/>
</dbReference>
<dbReference type="CDD" id="cd07034">
    <property type="entry name" value="TPP_PYR_PFOR_IOR-alpha_like"/>
    <property type="match status" value="1"/>
</dbReference>
<dbReference type="EMBL" id="JAUSUQ010000010">
    <property type="protein sequence ID" value="MDQ0339960.1"/>
    <property type="molecule type" value="Genomic_DNA"/>
</dbReference>
<dbReference type="SUPFAM" id="SSF53323">
    <property type="entry name" value="Pyruvate-ferredoxin oxidoreductase, PFOR, domain III"/>
    <property type="match status" value="1"/>
</dbReference>
<sequence>MKSIAISGLTGQGIETAGEILSSVVNSLGYRHRTWRDFSTIIRGGHTSFEIYIADKEEGLLPTRVKHLNLAVVWNDEGVQHYQHRVKEKNRMFGSSKAKGILPENQVDVPNLGFNVWSLGLIAAYLGIPLELLKSEVSTRFKGKSNEELLVQGFQLGKTIETDQPLVPLDSENVILSGNDALCLGAIAGGVRHYYGYPITPASEILENFFRWLPPLGGAAYQLEDEIAAIHAAIGCSYAGERTFVATSGPGLALMTEGLSYTAATEIPLVIVDNQRGGPSTGMPTKTEQSDLMHLRHAGHGDFARILLTPTNIIDCIITMQEALNLADYYQCPVLLALDLDLAVRKVSIPWSAVERALQSIQLNRGPTITDLNTSLEGYVRYRPPAEGVPPLRSIPGVAGGAYVASGDEHDERGWMEPDFGEVRQTLHKRRTFKADHIEYDRPFTTLGDPKAPVMIIGTGALGELIETLVGDRSADFQGLLIRQLSPVPCEALTEALAHVEQVIIAEYNATGQIRTILSEVLSDKQVLSLLRFDGEHYTLEEFSESIDRLLKEVEVKNK</sequence>
<dbReference type="InterPro" id="IPR002869">
    <property type="entry name" value="Pyrv_flavodox_OxRed_cen"/>
</dbReference>
<keyword evidence="5" id="KW-1185">Reference proteome</keyword>
<dbReference type="Gene3D" id="3.40.920.10">
    <property type="entry name" value="Pyruvate-ferredoxin oxidoreductase, PFOR, domain III"/>
    <property type="match status" value="1"/>
</dbReference>
<name>A0ABU0CWU5_9BACI</name>
<dbReference type="InterPro" id="IPR002880">
    <property type="entry name" value="Pyrv_Fd/Flavodoxin_OxRdtase_N"/>
</dbReference>
<reference evidence="4 5" key="1">
    <citation type="submission" date="2023-07" db="EMBL/GenBank/DDBJ databases">
        <title>Genomic Encyclopedia of Type Strains, Phase IV (KMG-IV): sequencing the most valuable type-strain genomes for metagenomic binning, comparative biology and taxonomic classification.</title>
        <authorList>
            <person name="Goeker M."/>
        </authorList>
    </citation>
    <scope>NUCLEOTIDE SEQUENCE [LARGE SCALE GENOMIC DNA]</scope>
    <source>
        <strain evidence="4 5">DSM 17740</strain>
    </source>
</reference>
<accession>A0ABU0CWU5</accession>
<protein>
    <submittedName>
        <fullName evidence="4">2-oxoglutarate ferredoxin oxidoreductase subunit alpha</fullName>
        <ecNumber evidence="4">1.2.7.11</ecNumber>
        <ecNumber evidence="4">1.2.7.3</ecNumber>
    </submittedName>
</protein>
<dbReference type="InterPro" id="IPR009014">
    <property type="entry name" value="Transketo_C/PFOR_II"/>
</dbReference>
<proteinExistence type="predicted"/>
<evidence type="ECO:0000313" key="5">
    <source>
        <dbReference type="Proteomes" id="UP001232445"/>
    </source>
</evidence>
<dbReference type="Gene3D" id="3.40.50.920">
    <property type="match status" value="1"/>
</dbReference>
<organism evidence="4 5">
    <name type="scientific">Caldalkalibacillus uzonensis</name>
    <dbReference type="NCBI Taxonomy" id="353224"/>
    <lineage>
        <taxon>Bacteria</taxon>
        <taxon>Bacillati</taxon>
        <taxon>Bacillota</taxon>
        <taxon>Bacilli</taxon>
        <taxon>Bacillales</taxon>
        <taxon>Bacillaceae</taxon>
        <taxon>Caldalkalibacillus</taxon>
    </lineage>
</organism>
<evidence type="ECO:0000256" key="1">
    <source>
        <dbReference type="ARBA" id="ARBA00023002"/>
    </source>
</evidence>
<dbReference type="InterPro" id="IPR029061">
    <property type="entry name" value="THDP-binding"/>
</dbReference>
<gene>
    <name evidence="4" type="ORF">J2S00_002755</name>
</gene>
<dbReference type="EC" id="1.2.7.3" evidence="4"/>
<dbReference type="Pfam" id="PF01855">
    <property type="entry name" value="POR_N"/>
    <property type="match status" value="1"/>
</dbReference>
<evidence type="ECO:0000259" key="3">
    <source>
        <dbReference type="Pfam" id="PF01855"/>
    </source>
</evidence>
<dbReference type="EC" id="1.2.7.11" evidence="4"/>
<keyword evidence="1 4" id="KW-0560">Oxidoreductase</keyword>
<dbReference type="RefSeq" id="WP_307340750.1">
    <property type="nucleotide sequence ID" value="NZ_JAUSUQ010000010.1"/>
</dbReference>
<dbReference type="PANTHER" id="PTHR32154">
    <property type="entry name" value="PYRUVATE-FLAVODOXIN OXIDOREDUCTASE-RELATED"/>
    <property type="match status" value="1"/>
</dbReference>
<feature type="domain" description="Pyruvate flavodoxin/ferredoxin oxidoreductase pyrimidine binding" evidence="3">
    <location>
        <begin position="185"/>
        <end position="348"/>
    </location>
</feature>
<dbReference type="PANTHER" id="PTHR32154:SF20">
    <property type="entry name" value="2-OXOGLUTARATE OXIDOREDUCTASE SUBUNIT KORA"/>
    <property type="match status" value="1"/>
</dbReference>
<dbReference type="InterPro" id="IPR050722">
    <property type="entry name" value="Pyruvate:ferred/Flavod_OxRd"/>
</dbReference>